<evidence type="ECO:0000313" key="2">
    <source>
        <dbReference type="Proteomes" id="UP000683511"/>
    </source>
</evidence>
<dbReference type="EMBL" id="CP021056">
    <property type="protein sequence ID" value="QXE25692.1"/>
    <property type="molecule type" value="Genomic_DNA"/>
</dbReference>
<proteinExistence type="predicted"/>
<evidence type="ECO:0000313" key="1">
    <source>
        <dbReference type="EMBL" id="QXE25692.1"/>
    </source>
</evidence>
<accession>A0A975Y6W5</accession>
<organism evidence="1 2">
    <name type="scientific">Richelia sinica FACHB-800</name>
    <dbReference type="NCBI Taxonomy" id="1357546"/>
    <lineage>
        <taxon>Bacteria</taxon>
        <taxon>Bacillati</taxon>
        <taxon>Cyanobacteriota</taxon>
        <taxon>Cyanophyceae</taxon>
        <taxon>Nostocales</taxon>
        <taxon>Nostocaceae</taxon>
        <taxon>Richelia</taxon>
    </lineage>
</organism>
<dbReference type="KEGG" id="rsin:B6N60_04412"/>
<sequence length="44" mass="4967">MGNFAYPVFWEADENLNFPSTLFLFSDSETFDLSSFCFSSASPT</sequence>
<reference evidence="1" key="1">
    <citation type="submission" date="2017-04" db="EMBL/GenBank/DDBJ databases">
        <title>Genome deletions in a multicellular cyanobacterial endosymbiont for morphological adaptation in marine diatoms.</title>
        <authorList>
            <person name="Wang Y."/>
            <person name="Gao H."/>
            <person name="Li R."/>
            <person name="Xu X."/>
        </authorList>
    </citation>
    <scope>NUCLEOTIDE SEQUENCE</scope>
    <source>
        <strain evidence="1">FACHB 800</strain>
    </source>
</reference>
<dbReference type="Proteomes" id="UP000683511">
    <property type="component" value="Chromosome"/>
</dbReference>
<gene>
    <name evidence="1" type="ORF">B6N60_04412</name>
</gene>
<keyword evidence="2" id="KW-1185">Reference proteome</keyword>
<dbReference type="AlphaFoldDB" id="A0A975Y6W5"/>
<protein>
    <submittedName>
        <fullName evidence="1">Uncharacterized protein</fullName>
    </submittedName>
</protein>
<name>A0A975Y6W5_9NOST</name>